<reference evidence="3 4" key="1">
    <citation type="submission" date="2019-06" db="EMBL/GenBank/DDBJ databases">
        <title>Whole genome shotgun sequence of Corynebacterium variabile NBRC 15286.</title>
        <authorList>
            <person name="Hosoyama A."/>
            <person name="Uohara A."/>
            <person name="Ohji S."/>
            <person name="Ichikawa N."/>
        </authorList>
    </citation>
    <scope>NUCLEOTIDE SEQUENCE [LARGE SCALE GENOMIC DNA]</scope>
    <source>
        <strain evidence="3 4">NBRC 15286</strain>
    </source>
</reference>
<dbReference type="GeneID" id="82887268"/>
<sequence length="252" mass="25670">MPENPWGSTGSGETRQWVPAAPQGASGPQRSGGGNGGLIIAIIAAVLAVALLAGVLIWVFSRGGDDSDDHASPTAPRFSGVPTVTETVTEAPAPAPAPEPEQPEPTVAAPDSGSSGNGGGSSSGNGGGSSGSGSSWRDAGLNYNGWTGYSNATCNGSDTWVYAGGNDSTKVVICRATARDGSTLGLYYRGHAGGQGLERDVDMSSADIADGYFEIPANPAKLIIDGDEMKVYENGSLKKTHSFGQWWYDSQA</sequence>
<dbReference type="AlphaFoldDB" id="A0A4Y4BYJ7"/>
<feature type="compositionally biased region" description="Gly residues" evidence="1">
    <location>
        <begin position="115"/>
        <end position="131"/>
    </location>
</feature>
<feature type="region of interest" description="Disordered" evidence="1">
    <location>
        <begin position="65"/>
        <end position="134"/>
    </location>
</feature>
<name>A0A4Y4BYJ7_9CORY</name>
<evidence type="ECO:0000256" key="1">
    <source>
        <dbReference type="SAM" id="MobiDB-lite"/>
    </source>
</evidence>
<keyword evidence="2" id="KW-0812">Transmembrane</keyword>
<keyword evidence="2" id="KW-1133">Transmembrane helix</keyword>
<feature type="compositionally biased region" description="Polar residues" evidence="1">
    <location>
        <begin position="1"/>
        <end position="14"/>
    </location>
</feature>
<keyword evidence="2" id="KW-0472">Membrane</keyword>
<feature type="compositionally biased region" description="Low complexity" evidence="1">
    <location>
        <begin position="81"/>
        <end position="92"/>
    </location>
</feature>
<dbReference type="Proteomes" id="UP000319986">
    <property type="component" value="Unassembled WGS sequence"/>
</dbReference>
<accession>A0A4Y4BYJ7</accession>
<evidence type="ECO:0000313" key="4">
    <source>
        <dbReference type="Proteomes" id="UP000319986"/>
    </source>
</evidence>
<feature type="region of interest" description="Disordered" evidence="1">
    <location>
        <begin position="1"/>
        <end position="31"/>
    </location>
</feature>
<dbReference type="RefSeq" id="WP_141329267.1">
    <property type="nucleotide sequence ID" value="NZ_BJNT01000008.1"/>
</dbReference>
<proteinExistence type="predicted"/>
<evidence type="ECO:0000256" key="2">
    <source>
        <dbReference type="SAM" id="Phobius"/>
    </source>
</evidence>
<protein>
    <submittedName>
        <fullName evidence="3">Uncharacterized protein</fullName>
    </submittedName>
</protein>
<evidence type="ECO:0000313" key="3">
    <source>
        <dbReference type="EMBL" id="GEC85805.1"/>
    </source>
</evidence>
<organism evidence="3 4">
    <name type="scientific">Corynebacterium variabile</name>
    <dbReference type="NCBI Taxonomy" id="1727"/>
    <lineage>
        <taxon>Bacteria</taxon>
        <taxon>Bacillati</taxon>
        <taxon>Actinomycetota</taxon>
        <taxon>Actinomycetes</taxon>
        <taxon>Mycobacteriales</taxon>
        <taxon>Corynebacteriaceae</taxon>
        <taxon>Corynebacterium</taxon>
    </lineage>
</organism>
<comment type="caution">
    <text evidence="3">The sequence shown here is derived from an EMBL/GenBank/DDBJ whole genome shotgun (WGS) entry which is preliminary data.</text>
</comment>
<dbReference type="EMBL" id="BJNT01000008">
    <property type="protein sequence ID" value="GEC85805.1"/>
    <property type="molecule type" value="Genomic_DNA"/>
</dbReference>
<gene>
    <name evidence="3" type="ORF">CVA01_11190</name>
</gene>
<feature type="transmembrane region" description="Helical" evidence="2">
    <location>
        <begin position="38"/>
        <end position="60"/>
    </location>
</feature>
<feature type="compositionally biased region" description="Low complexity" evidence="1">
    <location>
        <begin position="104"/>
        <end position="114"/>
    </location>
</feature>